<dbReference type="GO" id="GO:0042834">
    <property type="term" value="F:peptidoglycan binding"/>
    <property type="evidence" value="ECO:0007669"/>
    <property type="project" value="InterPro"/>
</dbReference>
<sequence length="424" mass="44418">MNRTAVLKIAATALVAGTTMIGANPSIKQFGFAFASDETDAVASAADVAAAAGQALKARDFDAAIVEAERAVGMSPREAAYRALLGHAYLQGGRLISAETAFGDTLALDPANGRATLSLALVQVALGKRDLALETLRNAQAPIADADRGLALALAGEMRAAFEVLEPAARSEGTSAKTRQNLALAYAMAGNWGRARAVAAQDVSPEELNQRIAGWVRFTQPENSWDQVSTLLGIAPIEDAGQPTRLALAPIAVNEAYAAAPEPVTAAEPEPIKVAVSDADGTLRQITFAPRQEIVQALPVALVRADRASLKRAVASVPAVRVSQDGRYVVQIGAFSSAIRAEAAWSRSVGRFGELAHYRPVGDTFQLNGASVHRVALGGFETRSDAERVCGRVKANGGNCFVRTYGNGAPAQWVQRAVARIASR</sequence>
<organism evidence="3 4">
    <name type="scientific">Sphingomonas cavernae</name>
    <dbReference type="NCBI Taxonomy" id="2320861"/>
    <lineage>
        <taxon>Bacteria</taxon>
        <taxon>Pseudomonadati</taxon>
        <taxon>Pseudomonadota</taxon>
        <taxon>Alphaproteobacteria</taxon>
        <taxon>Sphingomonadales</taxon>
        <taxon>Sphingomonadaceae</taxon>
        <taxon>Sphingomonas</taxon>
    </lineage>
</organism>
<dbReference type="SUPFAM" id="SSF48452">
    <property type="entry name" value="TPR-like"/>
    <property type="match status" value="1"/>
</dbReference>
<dbReference type="InterPro" id="IPR007730">
    <property type="entry name" value="SPOR-like_dom"/>
</dbReference>
<gene>
    <name evidence="3" type="ORF">D3876_15270</name>
</gene>
<comment type="caution">
    <text evidence="3">The sequence shown here is derived from an EMBL/GenBank/DDBJ whole genome shotgun (WGS) entry which is preliminary data.</text>
</comment>
<name>A0A418WN67_9SPHN</name>
<dbReference type="EMBL" id="QYUM01000003">
    <property type="protein sequence ID" value="RJF91448.1"/>
    <property type="molecule type" value="Genomic_DNA"/>
</dbReference>
<dbReference type="InterPro" id="IPR019734">
    <property type="entry name" value="TPR_rpt"/>
</dbReference>
<reference evidence="3 4" key="1">
    <citation type="submission" date="2018-09" db="EMBL/GenBank/DDBJ databases">
        <authorList>
            <person name="Zhu H."/>
        </authorList>
    </citation>
    <scope>NUCLEOTIDE SEQUENCE [LARGE SCALE GENOMIC DNA]</scope>
    <source>
        <strain evidence="3 4">K2R01-6</strain>
    </source>
</reference>
<evidence type="ECO:0000259" key="2">
    <source>
        <dbReference type="PROSITE" id="PS51724"/>
    </source>
</evidence>
<dbReference type="InterPro" id="IPR036680">
    <property type="entry name" value="SPOR-like_sf"/>
</dbReference>
<keyword evidence="1" id="KW-0802">TPR repeat</keyword>
<dbReference type="Pfam" id="PF05036">
    <property type="entry name" value="SPOR"/>
    <property type="match status" value="1"/>
</dbReference>
<evidence type="ECO:0000313" key="4">
    <source>
        <dbReference type="Proteomes" id="UP000286100"/>
    </source>
</evidence>
<protein>
    <submittedName>
        <fullName evidence="3">SPOR domain-containing protein</fullName>
    </submittedName>
</protein>
<feature type="repeat" description="TPR" evidence="1">
    <location>
        <begin position="79"/>
        <end position="112"/>
    </location>
</feature>
<dbReference type="Proteomes" id="UP000286100">
    <property type="component" value="Unassembled WGS sequence"/>
</dbReference>
<keyword evidence="4" id="KW-1185">Reference proteome</keyword>
<dbReference type="AlphaFoldDB" id="A0A418WN67"/>
<accession>A0A418WN67</accession>
<dbReference type="SUPFAM" id="SSF110997">
    <property type="entry name" value="Sporulation related repeat"/>
    <property type="match status" value="1"/>
</dbReference>
<dbReference type="PROSITE" id="PS51724">
    <property type="entry name" value="SPOR"/>
    <property type="match status" value="1"/>
</dbReference>
<dbReference type="InterPro" id="IPR011990">
    <property type="entry name" value="TPR-like_helical_dom_sf"/>
</dbReference>
<feature type="domain" description="SPOR" evidence="2">
    <location>
        <begin position="322"/>
        <end position="406"/>
    </location>
</feature>
<evidence type="ECO:0000256" key="1">
    <source>
        <dbReference type="PROSITE-ProRule" id="PRU00339"/>
    </source>
</evidence>
<dbReference type="RefSeq" id="WP_119763588.1">
    <property type="nucleotide sequence ID" value="NZ_QYUM01000003.1"/>
</dbReference>
<dbReference type="PROSITE" id="PS50005">
    <property type="entry name" value="TPR"/>
    <property type="match status" value="1"/>
</dbReference>
<dbReference type="Gene3D" id="3.30.70.1070">
    <property type="entry name" value="Sporulation related repeat"/>
    <property type="match status" value="1"/>
</dbReference>
<proteinExistence type="predicted"/>
<dbReference type="OrthoDB" id="7388953at2"/>
<evidence type="ECO:0000313" key="3">
    <source>
        <dbReference type="EMBL" id="RJF91448.1"/>
    </source>
</evidence>
<dbReference type="Gene3D" id="1.25.40.10">
    <property type="entry name" value="Tetratricopeptide repeat domain"/>
    <property type="match status" value="1"/>
</dbReference>